<dbReference type="CDD" id="cd00383">
    <property type="entry name" value="trans_reg_C"/>
    <property type="match status" value="1"/>
</dbReference>
<proteinExistence type="predicted"/>
<dbReference type="SUPFAM" id="SSF52172">
    <property type="entry name" value="CheY-like"/>
    <property type="match status" value="1"/>
</dbReference>
<comment type="caution">
    <text evidence="10">The sequence shown here is derived from an EMBL/GenBank/DDBJ whole genome shotgun (WGS) entry which is preliminary data.</text>
</comment>
<keyword evidence="1 6" id="KW-0597">Phosphoprotein</keyword>
<dbReference type="PANTHER" id="PTHR48111">
    <property type="entry name" value="REGULATOR OF RPOS"/>
    <property type="match status" value="1"/>
</dbReference>
<dbReference type="InterPro" id="IPR001867">
    <property type="entry name" value="OmpR/PhoB-type_DNA-bd"/>
</dbReference>
<feature type="modified residue" description="4-aspartylphosphate" evidence="6">
    <location>
        <position position="51"/>
    </location>
</feature>
<dbReference type="Pfam" id="PF00486">
    <property type="entry name" value="Trans_reg_C"/>
    <property type="match status" value="1"/>
</dbReference>
<evidence type="ECO:0000256" key="4">
    <source>
        <dbReference type="ARBA" id="ARBA00023125"/>
    </source>
</evidence>
<dbReference type="PROSITE" id="PS50110">
    <property type="entry name" value="RESPONSE_REGULATORY"/>
    <property type="match status" value="1"/>
</dbReference>
<feature type="DNA-binding region" description="OmpR/PhoB-type" evidence="7">
    <location>
        <begin position="123"/>
        <end position="221"/>
    </location>
</feature>
<evidence type="ECO:0000256" key="6">
    <source>
        <dbReference type="PROSITE-ProRule" id="PRU00169"/>
    </source>
</evidence>
<evidence type="ECO:0000256" key="3">
    <source>
        <dbReference type="ARBA" id="ARBA00023015"/>
    </source>
</evidence>
<dbReference type="Gene3D" id="1.10.10.10">
    <property type="entry name" value="Winged helix-like DNA-binding domain superfamily/Winged helix DNA-binding domain"/>
    <property type="match status" value="1"/>
</dbReference>
<keyword evidence="11" id="KW-1185">Reference proteome</keyword>
<reference evidence="10 11" key="1">
    <citation type="submission" date="2023-08" db="EMBL/GenBank/DDBJ databases">
        <title>Draft genome sequence of Algoriphagus taiwanensis.</title>
        <authorList>
            <person name="Takatani N."/>
            <person name="Hosokawa M."/>
            <person name="Sawabe T."/>
        </authorList>
    </citation>
    <scope>NUCLEOTIDE SEQUENCE [LARGE SCALE GENOMIC DNA]</scope>
    <source>
        <strain evidence="10 11">JCM 19755</strain>
    </source>
</reference>
<keyword evidence="5" id="KW-0804">Transcription</keyword>
<keyword evidence="2" id="KW-0902">Two-component regulatory system</keyword>
<dbReference type="InterPro" id="IPR001789">
    <property type="entry name" value="Sig_transdc_resp-reg_receiver"/>
</dbReference>
<evidence type="ECO:0000313" key="10">
    <source>
        <dbReference type="EMBL" id="GMQ35469.1"/>
    </source>
</evidence>
<protein>
    <submittedName>
        <fullName evidence="10">Response regulator transcription factor</fullName>
    </submittedName>
</protein>
<evidence type="ECO:0000259" key="9">
    <source>
        <dbReference type="PROSITE" id="PS51755"/>
    </source>
</evidence>
<dbReference type="PROSITE" id="PS51755">
    <property type="entry name" value="OMPR_PHOB"/>
    <property type="match status" value="1"/>
</dbReference>
<organism evidence="10 11">
    <name type="scientific">Algoriphagus taiwanensis</name>
    <dbReference type="NCBI Taxonomy" id="1445656"/>
    <lineage>
        <taxon>Bacteria</taxon>
        <taxon>Pseudomonadati</taxon>
        <taxon>Bacteroidota</taxon>
        <taxon>Cytophagia</taxon>
        <taxon>Cytophagales</taxon>
        <taxon>Cyclobacteriaceae</taxon>
        <taxon>Algoriphagus</taxon>
    </lineage>
</organism>
<feature type="domain" description="Response regulatory" evidence="8">
    <location>
        <begin position="2"/>
        <end position="116"/>
    </location>
</feature>
<evidence type="ECO:0000256" key="2">
    <source>
        <dbReference type="ARBA" id="ARBA00023012"/>
    </source>
</evidence>
<evidence type="ECO:0000256" key="1">
    <source>
        <dbReference type="ARBA" id="ARBA00022553"/>
    </source>
</evidence>
<dbReference type="InterPro" id="IPR039420">
    <property type="entry name" value="WalR-like"/>
</dbReference>
<dbReference type="CDD" id="cd19935">
    <property type="entry name" value="REC_OmpR_CusR-like"/>
    <property type="match status" value="1"/>
</dbReference>
<dbReference type="SMART" id="SM00862">
    <property type="entry name" value="Trans_reg_C"/>
    <property type="match status" value="1"/>
</dbReference>
<name>A0ABQ6Q5K9_9BACT</name>
<dbReference type="RefSeq" id="WP_338230294.1">
    <property type="nucleotide sequence ID" value="NZ_BTPE01000019.1"/>
</dbReference>
<gene>
    <name evidence="10" type="ORF">Ataiwa_37420</name>
</gene>
<dbReference type="EMBL" id="BTPE01000019">
    <property type="protein sequence ID" value="GMQ35469.1"/>
    <property type="molecule type" value="Genomic_DNA"/>
</dbReference>
<dbReference type="Gene3D" id="3.40.50.2300">
    <property type="match status" value="1"/>
</dbReference>
<keyword evidence="3" id="KW-0805">Transcription regulation</keyword>
<dbReference type="InterPro" id="IPR011006">
    <property type="entry name" value="CheY-like_superfamily"/>
</dbReference>
<keyword evidence="4 7" id="KW-0238">DNA-binding</keyword>
<dbReference type="PANTHER" id="PTHR48111:SF22">
    <property type="entry name" value="REGULATOR OF RPOS"/>
    <property type="match status" value="1"/>
</dbReference>
<dbReference type="Proteomes" id="UP001307705">
    <property type="component" value="Unassembled WGS sequence"/>
</dbReference>
<dbReference type="InterPro" id="IPR036388">
    <property type="entry name" value="WH-like_DNA-bd_sf"/>
</dbReference>
<dbReference type="Pfam" id="PF00072">
    <property type="entry name" value="Response_reg"/>
    <property type="match status" value="1"/>
</dbReference>
<evidence type="ECO:0000313" key="11">
    <source>
        <dbReference type="Proteomes" id="UP001307705"/>
    </source>
</evidence>
<evidence type="ECO:0000259" key="8">
    <source>
        <dbReference type="PROSITE" id="PS50110"/>
    </source>
</evidence>
<dbReference type="Gene3D" id="6.10.250.690">
    <property type="match status" value="1"/>
</dbReference>
<sequence length="222" mass="25571">MRILVVEDEPGISNFLKQGLEEESFAVDTADNGKTGLELALSGEYDLLLLDWMLPGISGIELTRIFRKDFPSTPIIFLTAKDTLDETVFGLQSGANDYIKKPFHFEELLMRIRVQLRGKASTDEKLTLGPISLYPDRHLVMRDEKEIQLTQKEFALLEYLIRNKNKVCRRTRIIESVWDIHFEYNTGVIDVFINSLRKKLDIGKEEDWIQTIRGVGYMAKDA</sequence>
<feature type="domain" description="OmpR/PhoB-type" evidence="9">
    <location>
        <begin position="123"/>
        <end position="221"/>
    </location>
</feature>
<evidence type="ECO:0000256" key="7">
    <source>
        <dbReference type="PROSITE-ProRule" id="PRU01091"/>
    </source>
</evidence>
<accession>A0ABQ6Q5K9</accession>
<dbReference type="SMART" id="SM00448">
    <property type="entry name" value="REC"/>
    <property type="match status" value="1"/>
</dbReference>
<evidence type="ECO:0000256" key="5">
    <source>
        <dbReference type="ARBA" id="ARBA00023163"/>
    </source>
</evidence>